<gene>
    <name evidence="2" type="ORF">NGB36_17330</name>
</gene>
<evidence type="ECO:0000256" key="1">
    <source>
        <dbReference type="SAM" id="Phobius"/>
    </source>
</evidence>
<feature type="transmembrane region" description="Helical" evidence="1">
    <location>
        <begin position="126"/>
        <end position="148"/>
    </location>
</feature>
<feature type="transmembrane region" description="Helical" evidence="1">
    <location>
        <begin position="47"/>
        <end position="68"/>
    </location>
</feature>
<evidence type="ECO:0008006" key="4">
    <source>
        <dbReference type="Google" id="ProtNLM"/>
    </source>
</evidence>
<name>A0ABT1PXB6_9ACTN</name>
<protein>
    <recommendedName>
        <fullName evidence="4">Integral membrane protein</fullName>
    </recommendedName>
</protein>
<feature type="transmembrane region" description="Helical" evidence="1">
    <location>
        <begin position="80"/>
        <end position="100"/>
    </location>
</feature>
<reference evidence="2" key="1">
    <citation type="submission" date="2022-06" db="EMBL/GenBank/DDBJ databases">
        <title>Draft genome sequence of Streptomyces sp. RB6PN25 isolated from peat swamp forest in Thailand.</title>
        <authorList>
            <person name="Duangmal K."/>
            <person name="Klaysubun C."/>
        </authorList>
    </citation>
    <scope>NUCLEOTIDE SEQUENCE</scope>
    <source>
        <strain evidence="2">RB6PN25</strain>
    </source>
</reference>
<sequence length="175" mass="18774">MTILGIVLATDLGRRRLTNVRMLRSLLAVAIVIALFVHSLPTSGNDVSMQLAGIGLGAICGLTAGALLPARRGLNGDIWTSGGVGYALLWFVVSGSRVLFAYGTEHWFSHAIITFSIDYKLSGPDVYANAFVFMSLAMVLARTAVLLAKRRRLRATGTEPARQTEEEPQATRGAV</sequence>
<keyword evidence="1" id="KW-1133">Transmembrane helix</keyword>
<keyword evidence="1" id="KW-0812">Transmembrane</keyword>
<accession>A0ABT1PXB6</accession>
<dbReference type="Proteomes" id="UP001057702">
    <property type="component" value="Unassembled WGS sequence"/>
</dbReference>
<proteinExistence type="predicted"/>
<dbReference type="EMBL" id="JANFNG010000012">
    <property type="protein sequence ID" value="MCQ4082316.1"/>
    <property type="molecule type" value="Genomic_DNA"/>
</dbReference>
<evidence type="ECO:0000313" key="3">
    <source>
        <dbReference type="Proteomes" id="UP001057702"/>
    </source>
</evidence>
<organism evidence="2 3">
    <name type="scientific">Streptomyces humicola</name>
    <dbReference type="NCBI Taxonomy" id="2953240"/>
    <lineage>
        <taxon>Bacteria</taxon>
        <taxon>Bacillati</taxon>
        <taxon>Actinomycetota</taxon>
        <taxon>Actinomycetes</taxon>
        <taxon>Kitasatosporales</taxon>
        <taxon>Streptomycetaceae</taxon>
        <taxon>Streptomyces</taxon>
    </lineage>
</organism>
<keyword evidence="3" id="KW-1185">Reference proteome</keyword>
<evidence type="ECO:0000313" key="2">
    <source>
        <dbReference type="EMBL" id="MCQ4082316.1"/>
    </source>
</evidence>
<keyword evidence="1" id="KW-0472">Membrane</keyword>
<feature type="transmembrane region" description="Helical" evidence="1">
    <location>
        <begin position="22"/>
        <end position="41"/>
    </location>
</feature>
<comment type="caution">
    <text evidence="2">The sequence shown here is derived from an EMBL/GenBank/DDBJ whole genome shotgun (WGS) entry which is preliminary data.</text>
</comment>